<keyword evidence="3" id="KW-0238">DNA-binding</keyword>
<keyword evidence="5" id="KW-1185">Reference proteome</keyword>
<evidence type="ECO:0008006" key="6">
    <source>
        <dbReference type="Google" id="ProtNLM"/>
    </source>
</evidence>
<dbReference type="GO" id="GO:0006274">
    <property type="term" value="P:DNA replication termination"/>
    <property type="evidence" value="ECO:0007669"/>
    <property type="project" value="InterPro"/>
</dbReference>
<reference evidence="4 5" key="1">
    <citation type="submission" date="2020-08" db="EMBL/GenBank/DDBJ databases">
        <title>Genomic Encyclopedia of Type Strains, Phase IV (KMG-IV): sequencing the most valuable type-strain genomes for metagenomic binning, comparative biology and taxonomic classification.</title>
        <authorList>
            <person name="Goeker M."/>
        </authorList>
    </citation>
    <scope>NUCLEOTIDE SEQUENCE [LARGE SCALE GENOMIC DNA]</scope>
    <source>
        <strain evidence="4 5">DSM 26287</strain>
    </source>
</reference>
<evidence type="ECO:0000256" key="2">
    <source>
        <dbReference type="ARBA" id="ARBA00022705"/>
    </source>
</evidence>
<organism evidence="4 5">
    <name type="scientific">Thalassotalea piscium</name>
    <dbReference type="NCBI Taxonomy" id="1230533"/>
    <lineage>
        <taxon>Bacteria</taxon>
        <taxon>Pseudomonadati</taxon>
        <taxon>Pseudomonadota</taxon>
        <taxon>Gammaproteobacteria</taxon>
        <taxon>Alteromonadales</taxon>
        <taxon>Colwelliaceae</taxon>
        <taxon>Thalassotalea</taxon>
    </lineage>
</organism>
<evidence type="ECO:0000313" key="4">
    <source>
        <dbReference type="EMBL" id="MBB6545129.1"/>
    </source>
</evidence>
<dbReference type="InterPro" id="IPR008865">
    <property type="entry name" value="DNA_replication_term_site-bd"/>
</dbReference>
<dbReference type="Gene3D" id="3.50.14.10">
    <property type="entry name" value="Replication terminator Tus, domain 1 superfamily/Replication terminator Tus"/>
    <property type="match status" value="1"/>
</dbReference>
<dbReference type="RefSeq" id="WP_184426837.1">
    <property type="nucleotide sequence ID" value="NZ_BAABLB010000011.1"/>
</dbReference>
<dbReference type="EMBL" id="JACHHU010000050">
    <property type="protein sequence ID" value="MBB6545129.1"/>
    <property type="molecule type" value="Genomic_DNA"/>
</dbReference>
<sequence length="301" mass="34644">MIDISDEKRCEQLMTSLKAKQISLTTLMTNNQKFCVGWQIEQILKTDEESVIKDGVQSLEVTPADDSIVLTAHQRYERALKLSTQFVERVPGLIVINGKKSEIIQLVAEINAIKDEILRIVNKDRPEFYQRHEFIHRVFPRIMTDQLRRHIHIIDTPVTNAWFNWVSRPVPSTMTIEQAISYLQEMSDKPKALFTTIEWKAMLQANIAQLRTGQFSSVQYPKALKLLPIMTYQTVNSNGVCRATKNANIPFILIAQPDGQLPIFSRLESYIKKTDNLRKTRVGKNKTLLNSYLKLIGVHHD</sequence>
<comment type="caution">
    <text evidence="4">The sequence shown here is derived from an EMBL/GenBank/DDBJ whole genome shotgun (WGS) entry which is preliminary data.</text>
</comment>
<evidence type="ECO:0000256" key="1">
    <source>
        <dbReference type="ARBA" id="ARBA00022490"/>
    </source>
</evidence>
<name>A0A7X0TVG1_9GAMM</name>
<dbReference type="GO" id="GO:0005737">
    <property type="term" value="C:cytoplasm"/>
    <property type="evidence" value="ECO:0007669"/>
    <property type="project" value="InterPro"/>
</dbReference>
<proteinExistence type="predicted"/>
<dbReference type="InterPro" id="IPR036381">
    <property type="entry name" value="Tus_dom1"/>
</dbReference>
<protein>
    <recommendedName>
        <fullName evidence="6">DNA replication terminus site-binding protein</fullName>
    </recommendedName>
</protein>
<dbReference type="GO" id="GO:0003677">
    <property type="term" value="F:DNA binding"/>
    <property type="evidence" value="ECO:0007669"/>
    <property type="project" value="UniProtKB-KW"/>
</dbReference>
<dbReference type="InterPro" id="IPR036384">
    <property type="entry name" value="Tus_sf"/>
</dbReference>
<dbReference type="Pfam" id="PF05472">
    <property type="entry name" value="Ter"/>
    <property type="match status" value="1"/>
</dbReference>
<keyword evidence="1" id="KW-0963">Cytoplasm</keyword>
<dbReference type="AlphaFoldDB" id="A0A7X0TVG1"/>
<gene>
    <name evidence="4" type="ORF">HNQ55_003672</name>
</gene>
<evidence type="ECO:0000313" key="5">
    <source>
        <dbReference type="Proteomes" id="UP000537141"/>
    </source>
</evidence>
<accession>A0A7X0TVG1</accession>
<evidence type="ECO:0000256" key="3">
    <source>
        <dbReference type="ARBA" id="ARBA00023125"/>
    </source>
</evidence>
<dbReference type="Proteomes" id="UP000537141">
    <property type="component" value="Unassembled WGS sequence"/>
</dbReference>
<keyword evidence="2" id="KW-0235">DNA replication</keyword>
<dbReference type="SUPFAM" id="SSF56596">
    <property type="entry name" value="Replication terminator protein (Tus)"/>
    <property type="match status" value="1"/>
</dbReference>